<dbReference type="Gene3D" id="2.130.10.10">
    <property type="entry name" value="YVTN repeat-like/Quinoprotein amine dehydrogenase"/>
    <property type="match status" value="1"/>
</dbReference>
<dbReference type="Proteomes" id="UP000189703">
    <property type="component" value="Unplaced"/>
</dbReference>
<name>A0A1U8AC04_NELNU</name>
<proteinExistence type="predicted"/>
<evidence type="ECO:0000259" key="2">
    <source>
        <dbReference type="Pfam" id="PF25465"/>
    </source>
</evidence>
<feature type="region of interest" description="Disordered" evidence="1">
    <location>
        <begin position="466"/>
        <end position="507"/>
    </location>
</feature>
<feature type="region of interest" description="Disordered" evidence="1">
    <location>
        <begin position="1"/>
        <end position="142"/>
    </location>
</feature>
<dbReference type="InterPro" id="IPR045289">
    <property type="entry name" value="At4g14310-like"/>
</dbReference>
<gene>
    <name evidence="4" type="primary">LOC104602833</name>
</gene>
<dbReference type="Pfam" id="PF25465">
    <property type="entry name" value="Beta-prop_At4g14310"/>
    <property type="match status" value="1"/>
</dbReference>
<sequence length="1024" mass="111815">MSSSTAVSRLKQRGGAGGKVTALKPQKTLTPVSEKRNGASCKKFSGKENPRPPSVSRIPSVCQKPAIRPIPMSQVDKPSGPAKDGESRVRWSTSSVPRGKSSNPSDFARFLSDLRKERISKVSESGKSEKTLQRSSLGGTQLAVSKGGDCMDGFKVLEKCQQSRARLDSNPKANEGIEDGSTVIGDSKDKGDLCVDLGKNSGSGSNYLNVVPGKCNEKAILDSKANPSEKRLNGVRISAECKGDVKLNLNSTRSAKNDVDGNLQSCNNNNYLYSNKRVANDKKPNGHGVSDDCKGKADLNSYSEVATEESADGLAVLEKSNGAGNLNSSWKGPSGKVSDDFKVLENSKDKDSTEEKSVVTVKKYPSKLHEKLAFLESKVKRIASDIKRTKEMLDLNNPDASKVILSDIQEKISGVEKAMGHVMDDNNNNPGSVKAVEADAQNKQVNHLKHSVKDLNPEELEARLFPHHKLLRNRTSLNTTSGSSQKHPPHEPENGANSNPEEGSLSPIDENSIAMEFLASLDTNQSKVIPRDGNVNLEFCEIQETEGSTSSTAQEITSRLVDGMTNGEMELTSDENFEDFDDQENRPVMIIQEDTEDICMEQLHEIGSKISTGGWFVSEGESVLLAHDDGSCSFYDITNTEEKSEYKPPAGVSPNIWGDCWLIRAPGADGCSGKYVVAASAGNALDSGFCSWDFYTKDVRAFHIEDGTMTSSSRTVLGPLPNNGVYRRNALSAVLATENQQWWYKPCGPLIVSTASSQRVVKIYDVRDGEQVMKWEVQRPVLSMDYSSPLHWRNRGKVVLAETEAISLWDVSSLNPQSLLTITSSGRKISALHVNNTDAELGGGVRHRVSSSEAEGNDGVFCTQDTINVLDFRLPSGVGLRISKLGVSVQSVFSRGDTVFLGCTNWRSVAKEMPRPRVQQFSLRKGRLVSTFVLPELNAHSHYSAITQVWGNSNFVMGVCSLGLYVFDALKDDGMQPLTVSHENTQKVKDIIGPDDLYSPSFDYMTSRVLLISRDRPALWRHLS</sequence>
<reference evidence="4" key="1">
    <citation type="submission" date="2025-08" db="UniProtKB">
        <authorList>
            <consortium name="RefSeq"/>
        </authorList>
    </citation>
    <scope>IDENTIFICATION</scope>
</reference>
<accession>A0A1U8AC04</accession>
<evidence type="ECO:0000256" key="1">
    <source>
        <dbReference type="SAM" id="MobiDB-lite"/>
    </source>
</evidence>
<dbReference type="SUPFAM" id="SSF50978">
    <property type="entry name" value="WD40 repeat-like"/>
    <property type="match status" value="1"/>
</dbReference>
<dbReference type="OMA" id="WDYYSRE"/>
<dbReference type="RefSeq" id="XP_010264983.1">
    <property type="nucleotide sequence ID" value="XM_010266681.2"/>
</dbReference>
<feature type="compositionally biased region" description="Basic and acidic residues" evidence="1">
    <location>
        <begin position="112"/>
        <end position="132"/>
    </location>
</feature>
<feature type="compositionally biased region" description="Polar residues" evidence="1">
    <location>
        <begin position="90"/>
        <end position="105"/>
    </location>
</feature>
<protein>
    <submittedName>
        <fullName evidence="4">Uncharacterized protein LOC104602833</fullName>
    </submittedName>
</protein>
<dbReference type="PANTHER" id="PTHR35492">
    <property type="entry name" value="TRANSDUCIN/WD40 REPEAT-LIKE SUPERFAMILY PROTEIN"/>
    <property type="match status" value="1"/>
</dbReference>
<dbReference type="GeneID" id="104602833"/>
<feature type="compositionally biased region" description="Polar residues" evidence="1">
    <location>
        <begin position="133"/>
        <end position="142"/>
    </location>
</feature>
<keyword evidence="3" id="KW-1185">Reference proteome</keyword>
<feature type="compositionally biased region" description="Polar residues" evidence="1">
    <location>
        <begin position="473"/>
        <end position="486"/>
    </location>
</feature>
<feature type="domain" description="At4g14310 8-bladed propeller" evidence="2">
    <location>
        <begin position="736"/>
        <end position="1019"/>
    </location>
</feature>
<evidence type="ECO:0000313" key="4">
    <source>
        <dbReference type="RefSeq" id="XP_010264983.1"/>
    </source>
</evidence>
<evidence type="ECO:0000313" key="3">
    <source>
        <dbReference type="Proteomes" id="UP000189703"/>
    </source>
</evidence>
<dbReference type="FunCoup" id="A0A1U8AC04">
    <property type="interactions" value="723"/>
</dbReference>
<dbReference type="InterPro" id="IPR015943">
    <property type="entry name" value="WD40/YVTN_repeat-like_dom_sf"/>
</dbReference>
<dbReference type="KEGG" id="nnu:104602833"/>
<dbReference type="InterPro" id="IPR057442">
    <property type="entry name" value="Beta-prop_At4g14310"/>
</dbReference>
<dbReference type="eggNOG" id="ENOG502QUEI">
    <property type="taxonomic scope" value="Eukaryota"/>
</dbReference>
<dbReference type="PANTHER" id="PTHR35492:SF1">
    <property type="entry name" value="TRANSDUCIN_WD40 REPEAT-LIKE SUPERFAMILY PROTEIN"/>
    <property type="match status" value="1"/>
</dbReference>
<dbReference type="OrthoDB" id="1907242at2759"/>
<dbReference type="InterPro" id="IPR036322">
    <property type="entry name" value="WD40_repeat_dom_sf"/>
</dbReference>
<dbReference type="STRING" id="4432.A0A1U8AC04"/>
<dbReference type="AlphaFoldDB" id="A0A1U8AC04"/>
<organism evidence="3 4">
    <name type="scientific">Nelumbo nucifera</name>
    <name type="common">Sacred lotus</name>
    <dbReference type="NCBI Taxonomy" id="4432"/>
    <lineage>
        <taxon>Eukaryota</taxon>
        <taxon>Viridiplantae</taxon>
        <taxon>Streptophyta</taxon>
        <taxon>Embryophyta</taxon>
        <taxon>Tracheophyta</taxon>
        <taxon>Spermatophyta</taxon>
        <taxon>Magnoliopsida</taxon>
        <taxon>Proteales</taxon>
        <taxon>Nelumbonaceae</taxon>
        <taxon>Nelumbo</taxon>
    </lineage>
</organism>